<dbReference type="SUPFAM" id="SSF55816">
    <property type="entry name" value="5'-nucleotidase (syn. UDP-sugar hydrolase), C-terminal domain"/>
    <property type="match status" value="1"/>
</dbReference>
<dbReference type="PANTHER" id="PTHR11575:SF6">
    <property type="entry name" value="2',3'-CYCLIC-NUCLEOTIDE 2'-PHOSPHODIESTERASE_3'-NUCLEOTIDASE"/>
    <property type="match status" value="1"/>
</dbReference>
<name>A0A069CVS1_WEIOS</name>
<organism evidence="5 6">
    <name type="scientific">Weissella oryzae (strain DSM 25784 / JCM 18191 / LMG 30913 / SG25)</name>
    <dbReference type="NCBI Taxonomy" id="1329250"/>
    <lineage>
        <taxon>Bacteria</taxon>
        <taxon>Bacillati</taxon>
        <taxon>Bacillota</taxon>
        <taxon>Bacilli</taxon>
        <taxon>Lactobacillales</taxon>
        <taxon>Lactobacillaceae</taxon>
        <taxon>Weissella</taxon>
    </lineage>
</organism>
<dbReference type="GO" id="GO:0009166">
    <property type="term" value="P:nucleotide catabolic process"/>
    <property type="evidence" value="ECO:0007669"/>
    <property type="project" value="InterPro"/>
</dbReference>
<dbReference type="STRING" id="1329250.WOSG25_100580"/>
<dbReference type="AlphaFoldDB" id="A0A069CVS1"/>
<dbReference type="EMBL" id="DF820493">
    <property type="protein sequence ID" value="GAK31492.1"/>
    <property type="molecule type" value="Genomic_DNA"/>
</dbReference>
<feature type="domain" description="Calcineurin-like phosphoesterase" evidence="3">
    <location>
        <begin position="5"/>
        <end position="236"/>
    </location>
</feature>
<dbReference type="GO" id="GO:0016787">
    <property type="term" value="F:hydrolase activity"/>
    <property type="evidence" value="ECO:0007669"/>
    <property type="project" value="UniProtKB-KW"/>
</dbReference>
<reference evidence="6" key="1">
    <citation type="journal article" date="2014" name="Genome Announc.">
        <title>Draft genome sequence of Weissella oryzae SG25T, isolated from fermented rice grains.</title>
        <authorList>
            <person name="Tanizawa Y."/>
            <person name="Fujisawa T."/>
            <person name="Mochizuki T."/>
            <person name="Kaminuma E."/>
            <person name="Suzuki Y."/>
            <person name="Nakamura Y."/>
            <person name="Tohno M."/>
        </authorList>
    </citation>
    <scope>NUCLEOTIDE SEQUENCE [LARGE SCALE GENOMIC DNA]</scope>
    <source>
        <strain evidence="6">DSM 25784 / JCM 18191 / LMG 30913 / SG25</strain>
    </source>
</reference>
<evidence type="ECO:0000313" key="5">
    <source>
        <dbReference type="EMBL" id="GAK31492.1"/>
    </source>
</evidence>
<dbReference type="InterPro" id="IPR036907">
    <property type="entry name" value="5'-Nucleotdase_C_sf"/>
</dbReference>
<dbReference type="GO" id="GO:0030288">
    <property type="term" value="C:outer membrane-bounded periplasmic space"/>
    <property type="evidence" value="ECO:0007669"/>
    <property type="project" value="TreeGrafter"/>
</dbReference>
<dbReference type="InterPro" id="IPR008334">
    <property type="entry name" value="5'-Nucleotdase_C"/>
</dbReference>
<keyword evidence="2" id="KW-0378">Hydrolase</keyword>
<evidence type="ECO:0000259" key="4">
    <source>
        <dbReference type="Pfam" id="PF02872"/>
    </source>
</evidence>
<dbReference type="Gene3D" id="3.90.780.10">
    <property type="entry name" value="5'-Nucleotidase, C-terminal domain"/>
    <property type="match status" value="1"/>
</dbReference>
<dbReference type="PANTHER" id="PTHR11575">
    <property type="entry name" value="5'-NUCLEOTIDASE-RELATED"/>
    <property type="match status" value="1"/>
</dbReference>
<dbReference type="InterPro" id="IPR029052">
    <property type="entry name" value="Metallo-depent_PP-like"/>
</dbReference>
<accession>A0A069CVS1</accession>
<dbReference type="RefSeq" id="WP_027699465.1">
    <property type="nucleotide sequence ID" value="NZ_DF820493.1"/>
</dbReference>
<evidence type="ECO:0000256" key="2">
    <source>
        <dbReference type="RuleBase" id="RU362119"/>
    </source>
</evidence>
<keyword evidence="1" id="KW-0732">Signal</keyword>
<dbReference type="GO" id="GO:0000166">
    <property type="term" value="F:nucleotide binding"/>
    <property type="evidence" value="ECO:0007669"/>
    <property type="project" value="UniProtKB-KW"/>
</dbReference>
<evidence type="ECO:0000259" key="3">
    <source>
        <dbReference type="Pfam" id="PF00149"/>
    </source>
</evidence>
<protein>
    <submittedName>
        <fullName evidence="5">Nucleotidase</fullName>
    </submittedName>
</protein>
<evidence type="ECO:0000313" key="6">
    <source>
        <dbReference type="Proteomes" id="UP000030643"/>
    </source>
</evidence>
<dbReference type="InterPro" id="IPR006179">
    <property type="entry name" value="5_nucleotidase/apyrase"/>
</dbReference>
<dbReference type="eggNOG" id="COG0737">
    <property type="taxonomic scope" value="Bacteria"/>
</dbReference>
<comment type="similarity">
    <text evidence="2">Belongs to the 5'-nucleotidase family.</text>
</comment>
<dbReference type="InterPro" id="IPR004843">
    <property type="entry name" value="Calcineurin-like_PHP"/>
</dbReference>
<keyword evidence="6" id="KW-1185">Reference proteome</keyword>
<keyword evidence="2" id="KW-0547">Nucleotide-binding</keyword>
<dbReference type="Gene3D" id="3.60.21.10">
    <property type="match status" value="1"/>
</dbReference>
<dbReference type="SUPFAM" id="SSF56300">
    <property type="entry name" value="Metallo-dependent phosphatases"/>
    <property type="match status" value="1"/>
</dbReference>
<dbReference type="Proteomes" id="UP000030643">
    <property type="component" value="Unassembled WGS sequence"/>
</dbReference>
<dbReference type="Pfam" id="PF00149">
    <property type="entry name" value="Metallophos"/>
    <property type="match status" value="1"/>
</dbReference>
<dbReference type="Pfam" id="PF02872">
    <property type="entry name" value="5_nucleotid_C"/>
    <property type="match status" value="1"/>
</dbReference>
<evidence type="ECO:0000256" key="1">
    <source>
        <dbReference type="ARBA" id="ARBA00022729"/>
    </source>
</evidence>
<feature type="domain" description="5'-Nucleotidase C-terminal" evidence="4">
    <location>
        <begin position="323"/>
        <end position="483"/>
    </location>
</feature>
<dbReference type="PRINTS" id="PR01607">
    <property type="entry name" value="APYRASEFAMLY"/>
</dbReference>
<gene>
    <name evidence="5" type="ORF">WOSG25_100580</name>
</gene>
<proteinExistence type="inferred from homology"/>
<sequence>MKVSIISLSDVHGYIRADDFRKPVVAKDFGLSRAAKAIKEYQQGSKTNEVSFVIENGDFIQGSPFTTYIKQVMPAEVPVFQNFANDVQADFRVLGNHEFNFGRDYLETAYKNETRLLNANVIDQKTGQPFIGRPYQIVERAGLKFAFIGLTTKYVPKWELAEHITDLTFLDPVQVAQKLVDELRPKVDAIIVAYHGGFAENLQSGLAEEPLTGENQGYQLLQIAGIDALITGHQHREIATVVNQVAVTQPGYRASHVGLVQLDFNNKIKTAAHAQLIKTSGFSEDVAVLTNYQKYQTGLNEWLDQPLGIVDDKFAIKNHFLARIKSHPFVEFINQVQLWALRNSPYHDTQIAGTAIFSDEIQGLSGSVTYRDILTNYLFLNTVVVERLTGLELKAALERSAEYFALRSDGKVVVSQDFLEPKIQHYNYDIYSGIDYTIDLAKQKHNRVTINRVAGQNFDPTAKYLVAVSNYRGVGAGEYPMFQADKILFESTADMPSLIRDYIKETGRITAKPVTNLKVKGYLWTDFEN</sequence>